<feature type="transmembrane region" description="Helical" evidence="1">
    <location>
        <begin position="311"/>
        <end position="329"/>
    </location>
</feature>
<reference evidence="2 3" key="1">
    <citation type="submission" date="2018-01" db="EMBL/GenBank/DDBJ databases">
        <title>Genomic Encyclopedia of Archaeal and Bacterial Type Strains, Phase II (KMG-II): from individual species to whole genera.</title>
        <authorList>
            <person name="Goeker M."/>
        </authorList>
    </citation>
    <scope>NUCLEOTIDE SEQUENCE [LARGE SCALE GENOMIC DNA]</scope>
    <source>
        <strain evidence="2 3">DSM 17023</strain>
    </source>
</reference>
<protein>
    <recommendedName>
        <fullName evidence="4">Ammonia monooxygenase</fullName>
    </recommendedName>
</protein>
<keyword evidence="1" id="KW-0812">Transmembrane</keyword>
<dbReference type="PIRSF" id="PIRSF038991">
    <property type="entry name" value="Protein_AbrB"/>
    <property type="match status" value="1"/>
</dbReference>
<feature type="transmembrane region" description="Helical" evidence="1">
    <location>
        <begin position="229"/>
        <end position="262"/>
    </location>
</feature>
<feature type="transmembrane region" description="Helical" evidence="1">
    <location>
        <begin position="341"/>
        <end position="360"/>
    </location>
</feature>
<evidence type="ECO:0000313" key="2">
    <source>
        <dbReference type="EMBL" id="POF32095.1"/>
    </source>
</evidence>
<gene>
    <name evidence="2" type="ORF">CLV41_10314</name>
</gene>
<dbReference type="InterPro" id="IPR007820">
    <property type="entry name" value="AbrB_fam"/>
</dbReference>
<feature type="transmembrane region" description="Helical" evidence="1">
    <location>
        <begin position="166"/>
        <end position="183"/>
    </location>
</feature>
<comment type="caution">
    <text evidence="2">The sequence shown here is derived from an EMBL/GenBank/DDBJ whole genome shotgun (WGS) entry which is preliminary data.</text>
</comment>
<feature type="transmembrane region" description="Helical" evidence="1">
    <location>
        <begin position="49"/>
        <end position="66"/>
    </location>
</feature>
<evidence type="ECO:0000256" key="1">
    <source>
        <dbReference type="SAM" id="Phobius"/>
    </source>
</evidence>
<dbReference type="PANTHER" id="PTHR38457:SF1">
    <property type="entry name" value="REGULATOR ABRB-RELATED"/>
    <property type="match status" value="1"/>
</dbReference>
<feature type="transmembrane region" description="Helical" evidence="1">
    <location>
        <begin position="195"/>
        <end position="217"/>
    </location>
</feature>
<dbReference type="PANTHER" id="PTHR38457">
    <property type="entry name" value="REGULATOR ABRB-RELATED"/>
    <property type="match status" value="1"/>
</dbReference>
<dbReference type="Proteomes" id="UP000236959">
    <property type="component" value="Unassembled WGS sequence"/>
</dbReference>
<dbReference type="InterPro" id="IPR017516">
    <property type="entry name" value="AbrB_dup"/>
</dbReference>
<name>A0A2S3UWK4_9HYPH</name>
<sequence length="367" mass="38357">MILKGSKPRIFRWFLMSFSMLETSAGRLAVTLLIAGLGGGSFYLMDLPAAWLSGAMVFVSVAALSGVRTHIPGRVRGVMFFVIGISMGAGVSPDVVERVGEWPVSMGMLIAVMVSVTYAGYAVLHFGAKWSKEAAYFGALPGALSYVIALATDRGADLPRIASSQALRLFILVAVLPFAVVASNGQVEGTAGAGIVSGPVDLLFGLPLCLAASWFAVKLRVPGGGMTGAFFMSAGLNASGALVLVLPDFVILPCFMMMGAFIGCRFGTMTLRQFVSVLGASLGAFAAAFLTSLLGAWIVAELVHIPFGQALLAYAPGGLEVMTILAYMLDLDPAFVAAHQIARFTGMVLVLPFVTALVLGRNNVSRS</sequence>
<feature type="transmembrane region" description="Helical" evidence="1">
    <location>
        <begin position="78"/>
        <end position="96"/>
    </location>
</feature>
<dbReference type="EMBL" id="PPCN01000003">
    <property type="protein sequence ID" value="POF32095.1"/>
    <property type="molecule type" value="Genomic_DNA"/>
</dbReference>
<proteinExistence type="predicted"/>
<dbReference type="AlphaFoldDB" id="A0A2S3UWK4"/>
<dbReference type="Pfam" id="PF05145">
    <property type="entry name" value="AbrB"/>
    <property type="match status" value="1"/>
</dbReference>
<organism evidence="2 3">
    <name type="scientific">Roseibium marinum</name>
    <dbReference type="NCBI Taxonomy" id="281252"/>
    <lineage>
        <taxon>Bacteria</taxon>
        <taxon>Pseudomonadati</taxon>
        <taxon>Pseudomonadota</taxon>
        <taxon>Alphaproteobacteria</taxon>
        <taxon>Hyphomicrobiales</taxon>
        <taxon>Stappiaceae</taxon>
        <taxon>Roseibium</taxon>
    </lineage>
</organism>
<accession>A0A2S3UWK4</accession>
<dbReference type="GO" id="GO:0010468">
    <property type="term" value="P:regulation of gene expression"/>
    <property type="evidence" value="ECO:0007669"/>
    <property type="project" value="InterPro"/>
</dbReference>
<feature type="transmembrane region" description="Helical" evidence="1">
    <location>
        <begin position="102"/>
        <end position="124"/>
    </location>
</feature>
<dbReference type="NCBIfam" id="TIGR03082">
    <property type="entry name" value="Gneg_AbrB_dup"/>
    <property type="match status" value="1"/>
</dbReference>
<feature type="transmembrane region" description="Helical" evidence="1">
    <location>
        <begin position="274"/>
        <end position="299"/>
    </location>
</feature>
<dbReference type="GO" id="GO:0016020">
    <property type="term" value="C:membrane"/>
    <property type="evidence" value="ECO:0007669"/>
    <property type="project" value="InterPro"/>
</dbReference>
<keyword evidence="3" id="KW-1185">Reference proteome</keyword>
<evidence type="ECO:0008006" key="4">
    <source>
        <dbReference type="Google" id="ProtNLM"/>
    </source>
</evidence>
<keyword evidence="1" id="KW-0472">Membrane</keyword>
<keyword evidence="1" id="KW-1133">Transmembrane helix</keyword>
<feature type="transmembrane region" description="Helical" evidence="1">
    <location>
        <begin position="12"/>
        <end position="37"/>
    </location>
</feature>
<evidence type="ECO:0000313" key="3">
    <source>
        <dbReference type="Proteomes" id="UP000236959"/>
    </source>
</evidence>